<dbReference type="GO" id="GO:0005524">
    <property type="term" value="F:ATP binding"/>
    <property type="evidence" value="ECO:0007669"/>
    <property type="project" value="UniProtKB-KW"/>
</dbReference>
<dbReference type="SUPFAM" id="SSF52540">
    <property type="entry name" value="P-loop containing nucleoside triphosphate hydrolases"/>
    <property type="match status" value="1"/>
</dbReference>
<dbReference type="Gene3D" id="3.40.50.300">
    <property type="entry name" value="P-loop containing nucleotide triphosphate hydrolases"/>
    <property type="match status" value="1"/>
</dbReference>
<dbReference type="InterPro" id="IPR003439">
    <property type="entry name" value="ABC_transporter-like_ATP-bd"/>
</dbReference>
<name>A0A212THE4_9MICO</name>
<comment type="similarity">
    <text evidence="2">Belongs to the ABC transporter superfamily.</text>
</comment>
<dbReference type="Pfam" id="PF00005">
    <property type="entry name" value="ABC_tran"/>
    <property type="match status" value="1"/>
</dbReference>
<feature type="domain" description="ABC transporter" evidence="7">
    <location>
        <begin position="3"/>
        <end position="230"/>
    </location>
</feature>
<dbReference type="OrthoDB" id="9804819at2"/>
<organism evidence="8 9">
    <name type="scientific">Kytococcus aerolatus</name>
    <dbReference type="NCBI Taxonomy" id="592308"/>
    <lineage>
        <taxon>Bacteria</taxon>
        <taxon>Bacillati</taxon>
        <taxon>Actinomycetota</taxon>
        <taxon>Actinomycetes</taxon>
        <taxon>Micrococcales</taxon>
        <taxon>Kytococcaceae</taxon>
        <taxon>Kytococcus</taxon>
    </lineage>
</organism>
<keyword evidence="6" id="KW-0046">Antibiotic resistance</keyword>
<keyword evidence="5 8" id="KW-0067">ATP-binding</keyword>
<dbReference type="GO" id="GO:0005886">
    <property type="term" value="C:plasma membrane"/>
    <property type="evidence" value="ECO:0007669"/>
    <property type="project" value="UniProtKB-SubCell"/>
</dbReference>
<reference evidence="8 9" key="1">
    <citation type="submission" date="2017-06" db="EMBL/GenBank/DDBJ databases">
        <authorList>
            <person name="Kim H.J."/>
            <person name="Triplett B.A."/>
        </authorList>
    </citation>
    <scope>NUCLEOTIDE SEQUENCE [LARGE SCALE GENOMIC DNA]</scope>
    <source>
        <strain evidence="8 9">DSM 22179</strain>
    </source>
</reference>
<dbReference type="InterPro" id="IPR027417">
    <property type="entry name" value="P-loop_NTPase"/>
</dbReference>
<dbReference type="InterPro" id="IPR003593">
    <property type="entry name" value="AAA+_ATPase"/>
</dbReference>
<evidence type="ECO:0000256" key="3">
    <source>
        <dbReference type="ARBA" id="ARBA00022448"/>
    </source>
</evidence>
<evidence type="ECO:0000313" key="9">
    <source>
        <dbReference type="Proteomes" id="UP000198122"/>
    </source>
</evidence>
<keyword evidence="9" id="KW-1185">Reference proteome</keyword>
<dbReference type="PROSITE" id="PS00211">
    <property type="entry name" value="ABC_TRANSPORTER_1"/>
    <property type="match status" value="1"/>
</dbReference>
<protein>
    <submittedName>
        <fullName evidence="8">ABC-2 type transport system ATP-binding protein</fullName>
    </submittedName>
</protein>
<accession>A0A212THE4</accession>
<evidence type="ECO:0000259" key="7">
    <source>
        <dbReference type="PROSITE" id="PS50893"/>
    </source>
</evidence>
<dbReference type="InterPro" id="IPR050763">
    <property type="entry name" value="ABC_transporter_ATP-binding"/>
</dbReference>
<evidence type="ECO:0000313" key="8">
    <source>
        <dbReference type="EMBL" id="SNC65477.1"/>
    </source>
</evidence>
<dbReference type="InterPro" id="IPR017871">
    <property type="entry name" value="ABC_transporter-like_CS"/>
</dbReference>
<dbReference type="RefSeq" id="WP_088818188.1">
    <property type="nucleotide sequence ID" value="NZ_FYEZ01000001.1"/>
</dbReference>
<gene>
    <name evidence="8" type="ORF">SAMN05445756_1338</name>
</gene>
<dbReference type="Proteomes" id="UP000198122">
    <property type="component" value="Unassembled WGS sequence"/>
</dbReference>
<dbReference type="AlphaFoldDB" id="A0A212THE4"/>
<dbReference type="SMART" id="SM00382">
    <property type="entry name" value="AAA"/>
    <property type="match status" value="1"/>
</dbReference>
<dbReference type="PANTHER" id="PTHR42711">
    <property type="entry name" value="ABC TRANSPORTER ATP-BINDING PROTEIN"/>
    <property type="match status" value="1"/>
</dbReference>
<keyword evidence="3" id="KW-0813">Transport</keyword>
<proteinExistence type="inferred from homology"/>
<evidence type="ECO:0000256" key="1">
    <source>
        <dbReference type="ARBA" id="ARBA00004202"/>
    </source>
</evidence>
<dbReference type="GO" id="GO:0046677">
    <property type="term" value="P:response to antibiotic"/>
    <property type="evidence" value="ECO:0007669"/>
    <property type="project" value="UniProtKB-KW"/>
</dbReference>
<dbReference type="PANTHER" id="PTHR42711:SF5">
    <property type="entry name" value="ABC TRANSPORTER ATP-BINDING PROTEIN NATA"/>
    <property type="match status" value="1"/>
</dbReference>
<comment type="subcellular location">
    <subcellularLocation>
        <location evidence="1">Cell membrane</location>
        <topology evidence="1">Peripheral membrane protein</topology>
    </subcellularLocation>
</comment>
<dbReference type="EMBL" id="FYEZ01000001">
    <property type="protein sequence ID" value="SNC65477.1"/>
    <property type="molecule type" value="Genomic_DNA"/>
</dbReference>
<evidence type="ECO:0000256" key="6">
    <source>
        <dbReference type="ARBA" id="ARBA00023251"/>
    </source>
</evidence>
<sequence>MDLTVDHLAFRYRRREVFTDLSWAVPEGSRTLLLGPNGAGKSTLMKLCAGILRPRGGSVTLDENPASHRQLQEAVALMPQHATPVPRLTCREQVSYAGWLAGLDGPTSRQRSVSALESAGLADRSDVRATELSGGQLRRLGLAEALVRRTGLLFLDEPTAGLDPAHRARFRRTLAALPRETSIVVSTHETHDAGDLFDRVCILDEGRFRYDGSLEGLLAHTGTPTIEAAYESVLEHA</sequence>
<evidence type="ECO:0000256" key="4">
    <source>
        <dbReference type="ARBA" id="ARBA00022741"/>
    </source>
</evidence>
<evidence type="ECO:0000256" key="2">
    <source>
        <dbReference type="ARBA" id="ARBA00005417"/>
    </source>
</evidence>
<dbReference type="PROSITE" id="PS50893">
    <property type="entry name" value="ABC_TRANSPORTER_2"/>
    <property type="match status" value="1"/>
</dbReference>
<keyword evidence="4" id="KW-0547">Nucleotide-binding</keyword>
<evidence type="ECO:0000256" key="5">
    <source>
        <dbReference type="ARBA" id="ARBA00022840"/>
    </source>
</evidence>
<dbReference type="GO" id="GO:0016887">
    <property type="term" value="F:ATP hydrolysis activity"/>
    <property type="evidence" value="ECO:0007669"/>
    <property type="project" value="InterPro"/>
</dbReference>